<dbReference type="Gene3D" id="3.30.460.10">
    <property type="entry name" value="Beta Polymerase, domain 2"/>
    <property type="match status" value="1"/>
</dbReference>
<dbReference type="Proteomes" id="UP000584642">
    <property type="component" value="Unassembled WGS sequence"/>
</dbReference>
<gene>
    <name evidence="1" type="ORF">HND93_04710</name>
</gene>
<sequence length="242" mass="26517">MFSKQLLADVTARAQDKVKQGVFRDAAAAEAEIAAFGQLMAQKYGAIIARAPTKSEERASQKVASDYGGDWHQIKDVARITIIVPTLEAVRGVLIELRRYFQASRGGSVMQVKDVSGAMDPCGYSSTTVFVRTKTGRPAEIQINIPQIIYAKQSAMSFIKVCGPKTFLKIKTAYQMEGGLGHALYEIYRVAPMTPAGQQAATISRSYYDYFRNPPGDIEGRKSLLSAIAAIKSTHAHVFNHH</sequence>
<evidence type="ECO:0000313" key="1">
    <source>
        <dbReference type="EMBL" id="NYZ19003.1"/>
    </source>
</evidence>
<organism evidence="1 2">
    <name type="scientific">Azospirillum oleiclasticum</name>
    <dbReference type="NCBI Taxonomy" id="2735135"/>
    <lineage>
        <taxon>Bacteria</taxon>
        <taxon>Pseudomonadati</taxon>
        <taxon>Pseudomonadota</taxon>
        <taxon>Alphaproteobacteria</taxon>
        <taxon>Rhodospirillales</taxon>
        <taxon>Azospirillaceae</taxon>
        <taxon>Azospirillum</taxon>
    </lineage>
</organism>
<keyword evidence="2" id="KW-1185">Reference proteome</keyword>
<name>A0ABX2T410_9PROT</name>
<proteinExistence type="predicted"/>
<protein>
    <submittedName>
        <fullName evidence="1">Uncharacterized protein</fullName>
    </submittedName>
</protein>
<dbReference type="InterPro" id="IPR043519">
    <property type="entry name" value="NT_sf"/>
</dbReference>
<accession>A0ABX2T410</accession>
<dbReference type="RefSeq" id="WP_180280691.1">
    <property type="nucleotide sequence ID" value="NZ_JABFDB010000001.1"/>
</dbReference>
<dbReference type="EMBL" id="JABFDB010000001">
    <property type="protein sequence ID" value="NYZ19003.1"/>
    <property type="molecule type" value="Genomic_DNA"/>
</dbReference>
<comment type="caution">
    <text evidence="1">The sequence shown here is derived from an EMBL/GenBank/DDBJ whole genome shotgun (WGS) entry which is preliminary data.</text>
</comment>
<evidence type="ECO:0000313" key="2">
    <source>
        <dbReference type="Proteomes" id="UP000584642"/>
    </source>
</evidence>
<dbReference type="SUPFAM" id="SSF81301">
    <property type="entry name" value="Nucleotidyltransferase"/>
    <property type="match status" value="1"/>
</dbReference>
<reference evidence="1 2" key="1">
    <citation type="submission" date="2020-05" db="EMBL/GenBank/DDBJ databases">
        <title>Azospirillum oleiclasticum sp. nov, a nitrogen-fixing and heavy crude oil-emulsifying bacterium isolated from the crude oil of Yumen Oilfield.</title>
        <authorList>
            <person name="Wu D."/>
            <person name="Cai M."/>
            <person name="Zhang X."/>
        </authorList>
    </citation>
    <scope>NUCLEOTIDE SEQUENCE [LARGE SCALE GENOMIC DNA]</scope>
    <source>
        <strain evidence="1 2">ROY-1-1-2</strain>
    </source>
</reference>